<keyword evidence="2" id="KW-1185">Reference proteome</keyword>
<reference evidence="2" key="1">
    <citation type="submission" date="2019-09" db="EMBL/GenBank/DDBJ databases">
        <title>Whole genome sequencing of Microbacterium maritypicum.</title>
        <authorList>
            <person name="Lenchi N."/>
        </authorList>
    </citation>
    <scope>NUCLEOTIDE SEQUENCE [LARGE SCALE GENOMIC DNA]</scope>
    <source>
        <strain evidence="2">G1</strain>
    </source>
</reference>
<protein>
    <submittedName>
        <fullName evidence="1">DUF3046 domain-containing protein</fullName>
    </submittedName>
</protein>
<dbReference type="EMBL" id="WAAO01000002">
    <property type="protein sequence ID" value="KAB1864448.1"/>
    <property type="molecule type" value="Genomic_DNA"/>
</dbReference>
<dbReference type="Proteomes" id="UP000478836">
    <property type="component" value="Unassembled WGS sequence"/>
</dbReference>
<dbReference type="GeneID" id="77476797"/>
<gene>
    <name evidence="1" type="ORF">F6A08_10060</name>
</gene>
<evidence type="ECO:0000313" key="2">
    <source>
        <dbReference type="Proteomes" id="UP000478836"/>
    </source>
</evidence>
<comment type="caution">
    <text evidence="1">The sequence shown here is derived from an EMBL/GenBank/DDBJ whole genome shotgun (WGS) entry which is preliminary data.</text>
</comment>
<sequence>MRRSEFLRAVDTEFQARATSLVNDLGLTALRGRTAVEALADGTPPRDIWLALCSEMDVPESRRYGVGRQEPRGR</sequence>
<dbReference type="Pfam" id="PF11248">
    <property type="entry name" value="DUF3046"/>
    <property type="match status" value="1"/>
</dbReference>
<organism evidence="1 2">
    <name type="scientific">Microbacterium algeriense</name>
    <dbReference type="NCBI Taxonomy" id="2615184"/>
    <lineage>
        <taxon>Bacteria</taxon>
        <taxon>Bacillati</taxon>
        <taxon>Actinomycetota</taxon>
        <taxon>Actinomycetes</taxon>
        <taxon>Micrococcales</taxon>
        <taxon>Microbacteriaceae</taxon>
        <taxon>Microbacterium</taxon>
    </lineage>
</organism>
<evidence type="ECO:0000313" key="1">
    <source>
        <dbReference type="EMBL" id="KAB1864448.1"/>
    </source>
</evidence>
<dbReference type="InterPro" id="IPR021408">
    <property type="entry name" value="DUF3046"/>
</dbReference>
<proteinExistence type="predicted"/>
<accession>A0ABQ6V4Y5</accession>
<dbReference type="RefSeq" id="WP_017204409.1">
    <property type="nucleotide sequence ID" value="NZ_CBDRDE010000001.1"/>
</dbReference>
<name>A0ABQ6V4Y5_9MICO</name>